<evidence type="ECO:0000313" key="1">
    <source>
        <dbReference type="EMBL" id="CAE0615685.1"/>
    </source>
</evidence>
<evidence type="ECO:0008006" key="2">
    <source>
        <dbReference type="Google" id="ProtNLM"/>
    </source>
</evidence>
<dbReference type="AlphaFoldDB" id="A0A7S3UIC3"/>
<organism evidence="1">
    <name type="scientific">Oxyrrhis marina</name>
    <name type="common">Dinoflagellate</name>
    <dbReference type="NCBI Taxonomy" id="2969"/>
    <lineage>
        <taxon>Eukaryota</taxon>
        <taxon>Sar</taxon>
        <taxon>Alveolata</taxon>
        <taxon>Dinophyceae</taxon>
        <taxon>Oxyrrhinales</taxon>
        <taxon>Oxyrrhinaceae</taxon>
        <taxon>Oxyrrhis</taxon>
    </lineage>
</organism>
<sequence length="201" mass="21805">MLASGEKISEFTFSTRSYAKLVSHVSKFPTDNVTGLLLGHRNGGKVEFVDVVPLFHTHTLSPMLQVACMLVEAYGDAQKPQLQIVGMYYASSFTSGGVQVPAVARAMSEKISANCSFATVWMIDAPAISRNEVGVRGYHGSKPDTSVDKSAIVVPDAALGCTKSLLSTHRYTTINDMDDHLQCAEIDWLNETYNKVIAEVA</sequence>
<dbReference type="GO" id="GO:0072546">
    <property type="term" value="C:EMC complex"/>
    <property type="evidence" value="ECO:0007669"/>
    <property type="project" value="InterPro"/>
</dbReference>
<dbReference type="PANTHER" id="PTHR12941:SF10">
    <property type="entry name" value="ER MEMBRANE PROTEIN COMPLEX SUBUNIT 8_9 HOMOLOG"/>
    <property type="match status" value="1"/>
</dbReference>
<name>A0A7S3UIC3_OXYMA</name>
<protein>
    <recommendedName>
        <fullName evidence="2">MPN domain-containing protein</fullName>
    </recommendedName>
</protein>
<reference evidence="1" key="1">
    <citation type="submission" date="2021-01" db="EMBL/GenBank/DDBJ databases">
        <authorList>
            <person name="Corre E."/>
            <person name="Pelletier E."/>
            <person name="Niang G."/>
            <person name="Scheremetjew M."/>
            <person name="Finn R."/>
            <person name="Kale V."/>
            <person name="Holt S."/>
            <person name="Cochrane G."/>
            <person name="Meng A."/>
            <person name="Brown T."/>
            <person name="Cohen L."/>
        </authorList>
    </citation>
    <scope>NUCLEOTIDE SEQUENCE</scope>
    <source>
        <strain evidence="1">CCMP1795</strain>
    </source>
</reference>
<dbReference type="PANTHER" id="PTHR12941">
    <property type="entry name" value="ER MEMBRANE PROTEIN COMPLEX"/>
    <property type="match status" value="1"/>
</dbReference>
<accession>A0A7S3UIC3</accession>
<dbReference type="EMBL" id="HBIT01003479">
    <property type="protein sequence ID" value="CAE0615685.1"/>
    <property type="molecule type" value="Transcribed_RNA"/>
</dbReference>
<dbReference type="Pfam" id="PF03665">
    <property type="entry name" value="UPF0172"/>
    <property type="match status" value="1"/>
</dbReference>
<dbReference type="InterPro" id="IPR005366">
    <property type="entry name" value="EMC8/9"/>
</dbReference>
<dbReference type="CDD" id="cd08060">
    <property type="entry name" value="MPN_UPF0172"/>
    <property type="match status" value="1"/>
</dbReference>
<gene>
    <name evidence="1" type="ORF">OMAR00292_LOCUS1561</name>
</gene>
<proteinExistence type="predicted"/>